<protein>
    <submittedName>
        <fullName evidence="2">Uncharacterized protein</fullName>
    </submittedName>
</protein>
<sequence length="142" mass="16021">MHWLSETLDSIYTHITEPCLQHPSDDRLDSIHRLSSELASSPSSAFSGYGGQPQERKGDNWSPSSAFVRNTLSNRTRYSIWINGWSFHSTSEPFVSAPLWLIRVPLTTGINVNCQFDKPKLTYHSLDLEKQQVQTQSGKPTG</sequence>
<keyword evidence="2" id="KW-0496">Mitochondrion</keyword>
<name>A0A101LW44_PICGL</name>
<dbReference type="EMBL" id="LKAM01000011">
    <property type="protein sequence ID" value="KUM46427.1"/>
    <property type="molecule type" value="Genomic_DNA"/>
</dbReference>
<evidence type="ECO:0000313" key="2">
    <source>
        <dbReference type="EMBL" id="KUM46427.1"/>
    </source>
</evidence>
<reference evidence="2" key="1">
    <citation type="journal article" date="2015" name="Genome Biol. Evol.">
        <title>Organellar Genomes of White Spruce (Picea glauca): Assembly and Annotation.</title>
        <authorList>
            <person name="Jackman S.D."/>
            <person name="Warren R.L."/>
            <person name="Gibb E.A."/>
            <person name="Vandervalk B.P."/>
            <person name="Mohamadi H."/>
            <person name="Chu J."/>
            <person name="Raymond A."/>
            <person name="Pleasance S."/>
            <person name="Coope R."/>
            <person name="Wildung M.R."/>
            <person name="Ritland C.E."/>
            <person name="Bousquet J."/>
            <person name="Jones S.J."/>
            <person name="Bohlmann J."/>
            <person name="Birol I."/>
        </authorList>
    </citation>
    <scope>NUCLEOTIDE SEQUENCE [LARGE SCALE GENOMIC DNA]</scope>
    <source>
        <tissue evidence="2">Flushing bud</tissue>
    </source>
</reference>
<geneLocation type="mitochondrion" evidence="2"/>
<accession>A0A101LW44</accession>
<organism evidence="2">
    <name type="scientific">Picea glauca</name>
    <name type="common">White spruce</name>
    <name type="synonym">Pinus glauca</name>
    <dbReference type="NCBI Taxonomy" id="3330"/>
    <lineage>
        <taxon>Eukaryota</taxon>
        <taxon>Viridiplantae</taxon>
        <taxon>Streptophyta</taxon>
        <taxon>Embryophyta</taxon>
        <taxon>Tracheophyta</taxon>
        <taxon>Spermatophyta</taxon>
        <taxon>Pinopsida</taxon>
        <taxon>Pinidae</taxon>
        <taxon>Conifers I</taxon>
        <taxon>Pinales</taxon>
        <taxon>Pinaceae</taxon>
        <taxon>Picea</taxon>
    </lineage>
</organism>
<gene>
    <name evidence="2" type="ORF">ABT39_MTgene1528</name>
</gene>
<proteinExistence type="predicted"/>
<feature type="region of interest" description="Disordered" evidence="1">
    <location>
        <begin position="39"/>
        <end position="65"/>
    </location>
</feature>
<evidence type="ECO:0000256" key="1">
    <source>
        <dbReference type="SAM" id="MobiDB-lite"/>
    </source>
</evidence>
<dbReference type="AlphaFoldDB" id="A0A101LW44"/>
<comment type="caution">
    <text evidence="2">The sequence shown here is derived from an EMBL/GenBank/DDBJ whole genome shotgun (WGS) entry which is preliminary data.</text>
</comment>